<dbReference type="SUPFAM" id="SSF103515">
    <property type="entry name" value="Autotransporter"/>
    <property type="match status" value="1"/>
</dbReference>
<evidence type="ECO:0000313" key="2">
    <source>
        <dbReference type="EMBL" id="VEN74261.1"/>
    </source>
</evidence>
<dbReference type="EMBL" id="CAACVI010000023">
    <property type="protein sequence ID" value="VEN74261.1"/>
    <property type="molecule type" value="Genomic_DNA"/>
</dbReference>
<name>A0A484HLV4_9BACT</name>
<dbReference type="InterPro" id="IPR036709">
    <property type="entry name" value="Autotransporte_beta_dom_sf"/>
</dbReference>
<dbReference type="Pfam" id="PF03797">
    <property type="entry name" value="Autotransporter"/>
    <property type="match status" value="1"/>
</dbReference>
<gene>
    <name evidence="2" type="ORF">EPICR_30196</name>
</gene>
<reference evidence="2" key="1">
    <citation type="submission" date="2019-01" db="EMBL/GenBank/DDBJ databases">
        <authorList>
            <consortium name="Genoscope - CEA"/>
            <person name="William W."/>
        </authorList>
    </citation>
    <scope>NUCLEOTIDE SEQUENCE</scope>
    <source>
        <strain evidence="2">CR-1</strain>
    </source>
</reference>
<dbReference type="AlphaFoldDB" id="A0A484HLV4"/>
<evidence type="ECO:0000259" key="1">
    <source>
        <dbReference type="PROSITE" id="PS51208"/>
    </source>
</evidence>
<dbReference type="Gene3D" id="2.40.128.130">
    <property type="entry name" value="Autotransporter beta-domain"/>
    <property type="match status" value="1"/>
</dbReference>
<feature type="domain" description="Autotransporter" evidence="1">
    <location>
        <begin position="166"/>
        <end position="441"/>
    </location>
</feature>
<dbReference type="SMART" id="SM00869">
    <property type="entry name" value="Autotransporter"/>
    <property type="match status" value="1"/>
</dbReference>
<sequence>MWEKRFGNNSILDMRNRKVFRNERGKGGNMKFCKVLIGFLFVALIMMGAQSALASTTADSSVDASSDEYTTATGQTTTVIKAALNANPTATVAQLAKITDNSGTSGSAVGSAAAANVGGSVVSNLTARIDDNLSTMMAVYKQRKERMAARSMSQPAGPAGSGAAVGVNKIQKVWGRYSASFGEQDQISSMEGYDFVAHGPLFGYDRFVTDRLLIGGTLGYTRTDVDADGGGETDVNSYTFGVYGSYIFTDVDYLNVALAYTLGDINSDNTITGYGSLSGDTDSNTWLFAGEYGHKFLLKNTFILTPVVGFTVNMVDVDGYTAKGTNNYGDETYADKRSVFFSTRMGVKGDWLFSSAGTLKVKAMWLHEYSDDLASVTEVKYEGQTSFVEVKGIDPGRDKGLFGLGVKYAFQNGMVLDIDGDFTVGEEYKAWGAAGRLEYPF</sequence>
<protein>
    <recommendedName>
        <fullName evidence="1">Autotransporter domain-containing protein</fullName>
    </recommendedName>
</protein>
<accession>A0A484HLV4</accession>
<proteinExistence type="predicted"/>
<dbReference type="InterPro" id="IPR005546">
    <property type="entry name" value="Autotransporte_beta"/>
</dbReference>
<organism evidence="2">
    <name type="scientific">uncultured Desulfobacteraceae bacterium</name>
    <dbReference type="NCBI Taxonomy" id="218296"/>
    <lineage>
        <taxon>Bacteria</taxon>
        <taxon>Pseudomonadati</taxon>
        <taxon>Thermodesulfobacteriota</taxon>
        <taxon>Desulfobacteria</taxon>
        <taxon>Desulfobacterales</taxon>
        <taxon>Desulfobacteraceae</taxon>
        <taxon>environmental samples</taxon>
    </lineage>
</organism>
<dbReference type="PROSITE" id="PS51208">
    <property type="entry name" value="AUTOTRANSPORTER"/>
    <property type="match status" value="1"/>
</dbReference>